<dbReference type="PANTHER" id="PTHR35176">
    <property type="entry name" value="HEME OXYGENASE HI_0854-RELATED"/>
    <property type="match status" value="1"/>
</dbReference>
<evidence type="ECO:0000256" key="1">
    <source>
        <dbReference type="ARBA" id="ARBA00023002"/>
    </source>
</evidence>
<dbReference type="PANTHER" id="PTHR35176:SF2">
    <property type="entry name" value="F420H(2)-DEPENDENT REDUCTASE RV1155"/>
    <property type="match status" value="1"/>
</dbReference>
<dbReference type="RefSeq" id="WP_311422345.1">
    <property type="nucleotide sequence ID" value="NZ_JAVREH010000006.1"/>
</dbReference>
<sequence>MPVLPDSESRSRAAAARVARLATVSAAGEPHLVPVCLAIVDGTAYIAVDHKAKRSTELRRTANLLATGRASLLVDFYDEDWQRLWWVRLDGTGRVVEAPAELASARAALTAKYPQYREHPPDGPMLAVDVHRYRGWTAAAQMPAT</sequence>
<dbReference type="SUPFAM" id="SSF50475">
    <property type="entry name" value="FMN-binding split barrel"/>
    <property type="match status" value="1"/>
</dbReference>
<dbReference type="InterPro" id="IPR011576">
    <property type="entry name" value="Pyridox_Oxase_N"/>
</dbReference>
<gene>
    <name evidence="3" type="ORF">RM423_07260</name>
</gene>
<evidence type="ECO:0000259" key="2">
    <source>
        <dbReference type="Pfam" id="PF01243"/>
    </source>
</evidence>
<dbReference type="EMBL" id="JAVREH010000006">
    <property type="protein sequence ID" value="MDT0261192.1"/>
    <property type="molecule type" value="Genomic_DNA"/>
</dbReference>
<feature type="domain" description="Pyridoxamine 5'-phosphate oxidase N-terminal" evidence="2">
    <location>
        <begin position="12"/>
        <end position="136"/>
    </location>
</feature>
<dbReference type="InterPro" id="IPR052019">
    <property type="entry name" value="F420H2_bilvrd_red/Heme_oxyg"/>
</dbReference>
<dbReference type="Proteomes" id="UP001183176">
    <property type="component" value="Unassembled WGS sequence"/>
</dbReference>
<proteinExistence type="predicted"/>
<evidence type="ECO:0000313" key="3">
    <source>
        <dbReference type="EMBL" id="MDT0261192.1"/>
    </source>
</evidence>
<keyword evidence="1" id="KW-0560">Oxidoreductase</keyword>
<dbReference type="Pfam" id="PF01243">
    <property type="entry name" value="PNPOx_N"/>
    <property type="match status" value="1"/>
</dbReference>
<organism evidence="3 4">
    <name type="scientific">Jatrophihabitans lederbergiae</name>
    <dbReference type="NCBI Taxonomy" id="3075547"/>
    <lineage>
        <taxon>Bacteria</taxon>
        <taxon>Bacillati</taxon>
        <taxon>Actinomycetota</taxon>
        <taxon>Actinomycetes</taxon>
        <taxon>Jatrophihabitantales</taxon>
        <taxon>Jatrophihabitantaceae</taxon>
        <taxon>Jatrophihabitans</taxon>
    </lineage>
</organism>
<dbReference type="NCBIfam" id="TIGR03668">
    <property type="entry name" value="Rv0121_F420"/>
    <property type="match status" value="1"/>
</dbReference>
<name>A0ABU2J875_9ACTN</name>
<reference evidence="4" key="1">
    <citation type="submission" date="2023-07" db="EMBL/GenBank/DDBJ databases">
        <title>30 novel species of actinomycetes from the DSMZ collection.</title>
        <authorList>
            <person name="Nouioui I."/>
        </authorList>
    </citation>
    <scope>NUCLEOTIDE SEQUENCE [LARGE SCALE GENOMIC DNA]</scope>
    <source>
        <strain evidence="4">DSM 44399</strain>
    </source>
</reference>
<dbReference type="InterPro" id="IPR012349">
    <property type="entry name" value="Split_barrel_FMN-bd"/>
</dbReference>
<dbReference type="Gene3D" id="2.30.110.10">
    <property type="entry name" value="Electron Transport, Fmn-binding Protein, Chain A"/>
    <property type="match status" value="1"/>
</dbReference>
<evidence type="ECO:0000313" key="4">
    <source>
        <dbReference type="Proteomes" id="UP001183176"/>
    </source>
</evidence>
<protein>
    <submittedName>
        <fullName evidence="3">TIGR03668 family PPOX class F420-dependent oxidoreductase</fullName>
    </submittedName>
</protein>
<dbReference type="InterPro" id="IPR019967">
    <property type="entry name" value="F420-dep_enz_PPOX_Rv0121"/>
</dbReference>
<accession>A0ABU2J875</accession>
<keyword evidence="4" id="KW-1185">Reference proteome</keyword>
<comment type="caution">
    <text evidence="3">The sequence shown here is derived from an EMBL/GenBank/DDBJ whole genome shotgun (WGS) entry which is preliminary data.</text>
</comment>